<dbReference type="SUPFAM" id="SSF101386">
    <property type="entry name" value="all-alpha NTP pyrophosphatases"/>
    <property type="match status" value="1"/>
</dbReference>
<dbReference type="RefSeq" id="WP_066395290.1">
    <property type="nucleotide sequence ID" value="NZ_CP015378.1"/>
</dbReference>
<sequence length="106" mass="12331">MPTYNKLVRDRIPEIIKRTGASFNTTILSETDYIKELKKKCYEELDEYAAADNDKDAVEELADLLELMYALAKVHGVDFYEIEKVRHEKAEKRGGFLKRIFLIDAD</sequence>
<name>A0A160IMX3_9BACL</name>
<dbReference type="InterPro" id="IPR021130">
    <property type="entry name" value="PRib-ATP_PPHydrolase-like"/>
</dbReference>
<proteinExistence type="predicted"/>
<dbReference type="STRING" id="1221500.ABE65_012290"/>
<accession>A0A160IMX3</accession>
<organism evidence="1 2">
    <name type="scientific">Fictibacillus phosphorivorans</name>
    <dbReference type="NCBI Taxonomy" id="1221500"/>
    <lineage>
        <taxon>Bacteria</taxon>
        <taxon>Bacillati</taxon>
        <taxon>Bacillota</taxon>
        <taxon>Bacilli</taxon>
        <taxon>Bacillales</taxon>
        <taxon>Fictibacillaceae</taxon>
        <taxon>Fictibacillus</taxon>
    </lineage>
</organism>
<keyword evidence="2" id="KW-1185">Reference proteome</keyword>
<evidence type="ECO:0000313" key="2">
    <source>
        <dbReference type="Proteomes" id="UP000076623"/>
    </source>
</evidence>
<dbReference type="GO" id="GO:0016787">
    <property type="term" value="F:hydrolase activity"/>
    <property type="evidence" value="ECO:0007669"/>
    <property type="project" value="UniProtKB-KW"/>
</dbReference>
<protein>
    <submittedName>
        <fullName evidence="1">Phosphoribosyl-ATP pyrophosphohydrolase</fullName>
    </submittedName>
</protein>
<evidence type="ECO:0000313" key="1">
    <source>
        <dbReference type="EMBL" id="ANC77534.1"/>
    </source>
</evidence>
<keyword evidence="1" id="KW-0378">Hydrolase</keyword>
<dbReference type="Proteomes" id="UP000076623">
    <property type="component" value="Chromosome"/>
</dbReference>
<reference evidence="1 2" key="1">
    <citation type="submission" date="2016-04" db="EMBL/GenBank/DDBJ databases">
        <title>Complete genome sequence of Fictibacillus phosphorivorans G25-29, a strain toxic to nematodes.</title>
        <authorList>
            <person name="Zheng Z."/>
        </authorList>
    </citation>
    <scope>NUCLEOTIDE SEQUENCE [LARGE SCALE GENOMIC DNA]</scope>
    <source>
        <strain evidence="1 2">G25-29</strain>
    </source>
</reference>
<dbReference type="Pfam" id="PF01503">
    <property type="entry name" value="PRA-PH"/>
    <property type="match status" value="1"/>
</dbReference>
<dbReference type="AlphaFoldDB" id="A0A160IMX3"/>
<dbReference type="EMBL" id="CP015378">
    <property type="protein sequence ID" value="ANC77534.1"/>
    <property type="molecule type" value="Genomic_DNA"/>
</dbReference>
<dbReference type="KEGG" id="fpn:ABE65_012290"/>
<gene>
    <name evidence="1" type="ORF">ABE65_012290</name>
</gene>
<dbReference type="CDD" id="cd11532">
    <property type="entry name" value="NTP-PPase_COG4997"/>
    <property type="match status" value="1"/>
</dbReference>
<dbReference type="InterPro" id="IPR038735">
    <property type="entry name" value="MSMEG_1276-like_NTP-PPase_dom"/>
</dbReference>